<organism evidence="5 6">
    <name type="scientific">Gemmobacter fulvus</name>
    <dbReference type="NCBI Taxonomy" id="2840474"/>
    <lineage>
        <taxon>Bacteria</taxon>
        <taxon>Pseudomonadati</taxon>
        <taxon>Pseudomonadota</taxon>
        <taxon>Alphaproteobacteria</taxon>
        <taxon>Rhodobacterales</taxon>
        <taxon>Paracoccaceae</taxon>
        <taxon>Gemmobacter</taxon>
    </lineage>
</organism>
<evidence type="ECO:0000256" key="2">
    <source>
        <dbReference type="ARBA" id="ARBA00023002"/>
    </source>
</evidence>
<dbReference type="PANTHER" id="PTHR24321:SF8">
    <property type="entry name" value="ESTRADIOL 17-BETA-DEHYDROGENASE 8-RELATED"/>
    <property type="match status" value="1"/>
</dbReference>
<dbReference type="PRINTS" id="PR00080">
    <property type="entry name" value="SDRFAMILY"/>
</dbReference>
<proteinExistence type="inferred from homology"/>
<keyword evidence="5" id="KW-0614">Plasmid</keyword>
<dbReference type="SMART" id="SM00822">
    <property type="entry name" value="PKS_KR"/>
    <property type="match status" value="1"/>
</dbReference>
<dbReference type="AlphaFoldDB" id="A0A975PBC6"/>
<evidence type="ECO:0000313" key="5">
    <source>
        <dbReference type="EMBL" id="QWK92847.1"/>
    </source>
</evidence>
<dbReference type="RefSeq" id="WP_215507597.1">
    <property type="nucleotide sequence ID" value="NZ_CP076364.1"/>
</dbReference>
<dbReference type="CDD" id="cd05233">
    <property type="entry name" value="SDR_c"/>
    <property type="match status" value="1"/>
</dbReference>
<accession>A0A975PBC6</accession>
<dbReference type="InterPro" id="IPR002347">
    <property type="entry name" value="SDR_fam"/>
</dbReference>
<feature type="domain" description="Ketoreductase" evidence="4">
    <location>
        <begin position="6"/>
        <end position="186"/>
    </location>
</feature>
<dbReference type="FunFam" id="3.40.50.720:FF:000084">
    <property type="entry name" value="Short-chain dehydrogenase reductase"/>
    <property type="match status" value="1"/>
</dbReference>
<dbReference type="Gene3D" id="3.40.50.720">
    <property type="entry name" value="NAD(P)-binding Rossmann-like Domain"/>
    <property type="match status" value="1"/>
</dbReference>
<geneLocation type="plasmid" evidence="5 6">
    <name>p3</name>
</geneLocation>
<dbReference type="PANTHER" id="PTHR24321">
    <property type="entry name" value="DEHYDROGENASES, SHORT CHAIN"/>
    <property type="match status" value="1"/>
</dbReference>
<dbReference type="InterPro" id="IPR036291">
    <property type="entry name" value="NAD(P)-bd_dom_sf"/>
</dbReference>
<dbReference type="GO" id="GO:0016491">
    <property type="term" value="F:oxidoreductase activity"/>
    <property type="evidence" value="ECO:0007669"/>
    <property type="project" value="UniProtKB-KW"/>
</dbReference>
<dbReference type="Pfam" id="PF13561">
    <property type="entry name" value="adh_short_C2"/>
    <property type="match status" value="1"/>
</dbReference>
<evidence type="ECO:0000256" key="1">
    <source>
        <dbReference type="ARBA" id="ARBA00006484"/>
    </source>
</evidence>
<dbReference type="InterPro" id="IPR057326">
    <property type="entry name" value="KR_dom"/>
</dbReference>
<keyword evidence="3" id="KW-0520">NAD</keyword>
<sequence>MIFEGKTVAITGAAGGIGTGLCRQFGRAGASVALMDLDRIALDKTCDALKAEGIAAEAFITDVSDLDSVRRAVAGTVEAFGSLDVMCCNAAIFPISTIEDTLPETWDRCMAVNTRGAFFCVQAALPHLRKSGAGRVVLTSSITGAVTGIPSFAHYAASKAALLGFMRGAVIELARDGITVNAVLPGVVETEALKLLGEEFATNARAIIPVHRLGQPEDIANAAMFFASPASGFVTGQSLIVDGGQVLPETPDGVLPPRQ</sequence>
<evidence type="ECO:0000313" key="6">
    <source>
        <dbReference type="Proteomes" id="UP000679352"/>
    </source>
</evidence>
<dbReference type="Proteomes" id="UP000679352">
    <property type="component" value="Plasmid p3"/>
</dbReference>
<protein>
    <submittedName>
        <fullName evidence="5">SDR family oxidoreductase</fullName>
    </submittedName>
</protein>
<gene>
    <name evidence="5" type="ORF">KM031_20720</name>
</gene>
<reference evidence="5" key="1">
    <citation type="submission" date="2021-06" db="EMBL/GenBank/DDBJ databases">
        <authorList>
            <person name="Lee C.-S."/>
            <person name="Jin L."/>
        </authorList>
    </citation>
    <scope>NUCLEOTIDE SEQUENCE</scope>
    <source>
        <strain evidence="5">Con5</strain>
        <plasmid evidence="5">p3</plasmid>
    </source>
</reference>
<dbReference type="NCBIfam" id="NF009468">
    <property type="entry name" value="PRK12826.1-4"/>
    <property type="match status" value="1"/>
</dbReference>
<keyword evidence="2" id="KW-0560">Oxidoreductase</keyword>
<dbReference type="PRINTS" id="PR00081">
    <property type="entry name" value="GDHRDH"/>
</dbReference>
<dbReference type="KEGG" id="gfu:KM031_20720"/>
<evidence type="ECO:0000259" key="4">
    <source>
        <dbReference type="SMART" id="SM00822"/>
    </source>
</evidence>
<dbReference type="EMBL" id="CP076364">
    <property type="protein sequence ID" value="QWK92847.1"/>
    <property type="molecule type" value="Genomic_DNA"/>
</dbReference>
<keyword evidence="6" id="KW-1185">Reference proteome</keyword>
<comment type="similarity">
    <text evidence="1">Belongs to the short-chain dehydrogenases/reductases (SDR) family.</text>
</comment>
<name>A0A975PBC6_9RHOB</name>
<dbReference type="SUPFAM" id="SSF51735">
    <property type="entry name" value="NAD(P)-binding Rossmann-fold domains"/>
    <property type="match status" value="1"/>
</dbReference>
<evidence type="ECO:0000256" key="3">
    <source>
        <dbReference type="ARBA" id="ARBA00023027"/>
    </source>
</evidence>